<dbReference type="GO" id="GO:0051082">
    <property type="term" value="F:unfolded protein binding"/>
    <property type="evidence" value="ECO:0007669"/>
    <property type="project" value="TreeGrafter"/>
</dbReference>
<keyword evidence="4" id="KW-1185">Reference proteome</keyword>
<feature type="transmembrane region" description="Helical" evidence="2">
    <location>
        <begin position="52"/>
        <end position="72"/>
    </location>
</feature>
<evidence type="ECO:0000256" key="1">
    <source>
        <dbReference type="SAM" id="MobiDB-lite"/>
    </source>
</evidence>
<evidence type="ECO:0000313" key="3">
    <source>
        <dbReference type="EMBL" id="KAK0527780.1"/>
    </source>
</evidence>
<dbReference type="GO" id="GO:0005789">
    <property type="term" value="C:endoplasmic reticulum membrane"/>
    <property type="evidence" value="ECO:0007669"/>
    <property type="project" value="TreeGrafter"/>
</dbReference>
<feature type="transmembrane region" description="Helical" evidence="2">
    <location>
        <begin position="7"/>
        <end position="32"/>
    </location>
</feature>
<dbReference type="InterPro" id="IPR013248">
    <property type="entry name" value="Psh3/Shr3"/>
</dbReference>
<dbReference type="Proteomes" id="UP001176521">
    <property type="component" value="Unassembled WGS sequence"/>
</dbReference>
<dbReference type="EMBL" id="JAPDMQ010000297">
    <property type="protein sequence ID" value="KAK0527780.1"/>
    <property type="molecule type" value="Genomic_DNA"/>
</dbReference>
<feature type="region of interest" description="Disordered" evidence="1">
    <location>
        <begin position="208"/>
        <end position="246"/>
    </location>
</feature>
<dbReference type="GO" id="GO:0006888">
    <property type="term" value="P:endoplasmic reticulum to Golgi vesicle-mediated transport"/>
    <property type="evidence" value="ECO:0007669"/>
    <property type="project" value="TreeGrafter"/>
</dbReference>
<keyword evidence="2" id="KW-0472">Membrane</keyword>
<keyword evidence="2" id="KW-0812">Transmembrane</keyword>
<dbReference type="AlphaFoldDB" id="A0AAN6G918"/>
<keyword evidence="2" id="KW-1133">Transmembrane helix</keyword>
<dbReference type="PANTHER" id="PTHR28228:SF1">
    <property type="entry name" value="SECRETORY COMPONENT PROTEIN SHR3"/>
    <property type="match status" value="1"/>
</dbReference>
<dbReference type="PANTHER" id="PTHR28228">
    <property type="entry name" value="SECRETORY COMPONENT PROTEIN SHR3"/>
    <property type="match status" value="1"/>
</dbReference>
<dbReference type="Pfam" id="PF08229">
    <property type="entry name" value="SHR3_chaperone"/>
    <property type="match status" value="1"/>
</dbReference>
<sequence>MGFRAGFVLSSTFFLYGVLFLCSIVDFPLIYYDWQPSSADRAEVFYLSFFRAPTAVHALLHGMVFLGLVGLLAKLHRWSEIAKYYDGGSLALFVAAICMYLGVVLPNVRLLADPGNPDLLARSSVVTQRRMAADAQAKLDGVDPPELVDIASPLTTDERIQGLRVIAASNTIVMLLLAGVVLLQATEWYLAHLDAAAAEKERRRLMRELAASAGSTPGPSSSTSAATASSTGVSTGADADKLKKRS</sequence>
<feature type="transmembrane region" description="Helical" evidence="2">
    <location>
        <begin position="84"/>
        <end position="105"/>
    </location>
</feature>
<evidence type="ECO:0000313" key="4">
    <source>
        <dbReference type="Proteomes" id="UP001176521"/>
    </source>
</evidence>
<feature type="transmembrane region" description="Helical" evidence="2">
    <location>
        <begin position="162"/>
        <end position="183"/>
    </location>
</feature>
<feature type="compositionally biased region" description="Low complexity" evidence="1">
    <location>
        <begin position="210"/>
        <end position="237"/>
    </location>
</feature>
<proteinExistence type="predicted"/>
<accession>A0AAN6G918</accession>
<dbReference type="SMART" id="SM00786">
    <property type="entry name" value="SHR3_chaperone"/>
    <property type="match status" value="1"/>
</dbReference>
<organism evidence="3 4">
    <name type="scientific">Tilletia horrida</name>
    <dbReference type="NCBI Taxonomy" id="155126"/>
    <lineage>
        <taxon>Eukaryota</taxon>
        <taxon>Fungi</taxon>
        <taxon>Dikarya</taxon>
        <taxon>Basidiomycota</taxon>
        <taxon>Ustilaginomycotina</taxon>
        <taxon>Exobasidiomycetes</taxon>
        <taxon>Tilletiales</taxon>
        <taxon>Tilletiaceae</taxon>
        <taxon>Tilletia</taxon>
    </lineage>
</organism>
<comment type="caution">
    <text evidence="3">The sequence shown here is derived from an EMBL/GenBank/DDBJ whole genome shotgun (WGS) entry which is preliminary data.</text>
</comment>
<reference evidence="3" key="1">
    <citation type="journal article" date="2023" name="PhytoFront">
        <title>Draft Genome Resources of Seven Strains of Tilletia horrida, Causal Agent of Kernel Smut of Rice.</title>
        <authorList>
            <person name="Khanal S."/>
            <person name="Antony Babu S."/>
            <person name="Zhou X.G."/>
        </authorList>
    </citation>
    <scope>NUCLEOTIDE SEQUENCE</scope>
    <source>
        <strain evidence="3">TX3</strain>
    </source>
</reference>
<protein>
    <submittedName>
        <fullName evidence="3">Protein csh3</fullName>
    </submittedName>
</protein>
<name>A0AAN6G918_9BASI</name>
<gene>
    <name evidence="3" type="primary">CSH3</name>
    <name evidence="3" type="ORF">OC842_004756</name>
</gene>
<evidence type="ECO:0000256" key="2">
    <source>
        <dbReference type="SAM" id="Phobius"/>
    </source>
</evidence>